<dbReference type="Proteomes" id="UP000054516">
    <property type="component" value="Unassembled WGS sequence"/>
</dbReference>
<proteinExistence type="predicted"/>
<reference evidence="1" key="1">
    <citation type="submission" date="2016-03" db="EMBL/GenBank/DDBJ databases">
        <title>Draft genome sequence of Rosellinia necatrix.</title>
        <authorList>
            <person name="Kanematsu S."/>
        </authorList>
    </citation>
    <scope>NUCLEOTIDE SEQUENCE [LARGE SCALE GENOMIC DNA]</scope>
    <source>
        <strain evidence="1">W97</strain>
    </source>
</reference>
<gene>
    <name evidence="1" type="ORF">SAMD00023353_0500210</name>
</gene>
<dbReference type="OrthoDB" id="4715673at2759"/>
<dbReference type="EMBL" id="DF977450">
    <property type="protein sequence ID" value="GAP83639.1"/>
    <property type="molecule type" value="Genomic_DNA"/>
</dbReference>
<dbReference type="AlphaFoldDB" id="A0A1S7UK40"/>
<accession>A0A1S7UK40</accession>
<keyword evidence="2" id="KW-1185">Reference proteome</keyword>
<evidence type="ECO:0000313" key="2">
    <source>
        <dbReference type="Proteomes" id="UP000054516"/>
    </source>
</evidence>
<organism evidence="1">
    <name type="scientific">Rosellinia necatrix</name>
    <name type="common">White root-rot fungus</name>
    <dbReference type="NCBI Taxonomy" id="77044"/>
    <lineage>
        <taxon>Eukaryota</taxon>
        <taxon>Fungi</taxon>
        <taxon>Dikarya</taxon>
        <taxon>Ascomycota</taxon>
        <taxon>Pezizomycotina</taxon>
        <taxon>Sordariomycetes</taxon>
        <taxon>Xylariomycetidae</taxon>
        <taxon>Xylariales</taxon>
        <taxon>Xylariaceae</taxon>
        <taxon>Rosellinia</taxon>
    </lineage>
</organism>
<sequence>MSFPSGPKPYSLQIAERIHNTTGKEHLTRICVGGFALESFWHWNVERRLLNTPAPAVRKAMIRAAVTWPALYVVTSAAVYWAAWKVDGVNRAEKEKGKENSQADF</sequence>
<protein>
    <submittedName>
        <fullName evidence="1">Uncharacterized protein</fullName>
    </submittedName>
</protein>
<evidence type="ECO:0000313" key="1">
    <source>
        <dbReference type="EMBL" id="GAP83639.1"/>
    </source>
</evidence>
<name>A0A1S7UK40_ROSNE</name>